<dbReference type="SUPFAM" id="SSF53474">
    <property type="entry name" value="alpha/beta-Hydrolases"/>
    <property type="match status" value="1"/>
</dbReference>
<keyword evidence="3" id="KW-1185">Reference proteome</keyword>
<dbReference type="Proteomes" id="UP000307874">
    <property type="component" value="Unassembled WGS sequence"/>
</dbReference>
<dbReference type="InterPro" id="IPR029058">
    <property type="entry name" value="AB_hydrolase_fold"/>
</dbReference>
<gene>
    <name evidence="2" type="ORF">FF124_07525</name>
</gene>
<keyword evidence="2" id="KW-0378">Hydrolase</keyword>
<dbReference type="AlphaFoldDB" id="A0A5C4JSH5"/>
<dbReference type="OrthoDB" id="9780765at2"/>
<name>A0A5C4JSH5_9HYPH</name>
<accession>A0A5C4JSH5</accession>
<proteinExistence type="predicted"/>
<organism evidence="2 3">
    <name type="scientific">Martelella lutilitoris</name>
    <dbReference type="NCBI Taxonomy" id="2583532"/>
    <lineage>
        <taxon>Bacteria</taxon>
        <taxon>Pseudomonadati</taxon>
        <taxon>Pseudomonadota</taxon>
        <taxon>Alphaproteobacteria</taxon>
        <taxon>Hyphomicrobiales</taxon>
        <taxon>Aurantimonadaceae</taxon>
        <taxon>Martelella</taxon>
    </lineage>
</organism>
<evidence type="ECO:0000313" key="2">
    <source>
        <dbReference type="EMBL" id="TNB48180.1"/>
    </source>
</evidence>
<sequence>MPRKAALAVSRHGAAGRLPLCRESDGKPMSAHEKLPVMLIPGLQCDRRVWQLQIPFIEALGHEVIVPDGHFSAESIADMAEIVARQLPEKAHVAGWSMGGYVLCRLLSTHARQIASVAMIATSAQPENARRTTERRAAMMSARRLGMEKAYRASLEACCFRPENVPTALMDDLVAMGCDLGIETFFSQQAAIIARADGRPALASYKGPVTIICGDEDAVTPPEFSQEMHDIAAGSQLLMIPQAGHNAPIERPDAVNAALAKWLGAGPATHDQPHAAALS</sequence>
<protein>
    <submittedName>
        <fullName evidence="2">Alpha/beta hydrolase</fullName>
    </submittedName>
</protein>
<dbReference type="InterPro" id="IPR000073">
    <property type="entry name" value="AB_hydrolase_1"/>
</dbReference>
<evidence type="ECO:0000259" key="1">
    <source>
        <dbReference type="Pfam" id="PF12697"/>
    </source>
</evidence>
<dbReference type="Gene3D" id="3.40.50.1820">
    <property type="entry name" value="alpha/beta hydrolase"/>
    <property type="match status" value="1"/>
</dbReference>
<reference evidence="2 3" key="2">
    <citation type="submission" date="2019-06" db="EMBL/GenBank/DDBJ databases">
        <title>Martelella lutilitoris sp. nov., isolated from a tidal mudflat.</title>
        <authorList>
            <person name="Kim Y.-J."/>
        </authorList>
    </citation>
    <scope>NUCLEOTIDE SEQUENCE [LARGE SCALE GENOMIC DNA]</scope>
    <source>
        <strain evidence="2 3">GH2-6</strain>
    </source>
</reference>
<dbReference type="GO" id="GO:0016787">
    <property type="term" value="F:hydrolase activity"/>
    <property type="evidence" value="ECO:0007669"/>
    <property type="project" value="UniProtKB-KW"/>
</dbReference>
<comment type="caution">
    <text evidence="2">The sequence shown here is derived from an EMBL/GenBank/DDBJ whole genome shotgun (WGS) entry which is preliminary data.</text>
</comment>
<feature type="domain" description="AB hydrolase-1" evidence="1">
    <location>
        <begin position="38"/>
        <end position="258"/>
    </location>
</feature>
<dbReference type="Pfam" id="PF12697">
    <property type="entry name" value="Abhydrolase_6"/>
    <property type="match status" value="1"/>
</dbReference>
<dbReference type="PANTHER" id="PTHR43798">
    <property type="entry name" value="MONOACYLGLYCEROL LIPASE"/>
    <property type="match status" value="1"/>
</dbReference>
<dbReference type="EMBL" id="VCLB01000004">
    <property type="protein sequence ID" value="TNB48180.1"/>
    <property type="molecule type" value="Genomic_DNA"/>
</dbReference>
<reference evidence="2 3" key="1">
    <citation type="submission" date="2019-05" db="EMBL/GenBank/DDBJ databases">
        <authorList>
            <person name="Lee S.D."/>
        </authorList>
    </citation>
    <scope>NUCLEOTIDE SEQUENCE [LARGE SCALE GENOMIC DNA]</scope>
    <source>
        <strain evidence="2 3">GH2-6</strain>
    </source>
</reference>
<dbReference type="InterPro" id="IPR050266">
    <property type="entry name" value="AB_hydrolase_sf"/>
</dbReference>
<evidence type="ECO:0000313" key="3">
    <source>
        <dbReference type="Proteomes" id="UP000307874"/>
    </source>
</evidence>